<dbReference type="SUPFAM" id="SSF55874">
    <property type="entry name" value="ATPase domain of HSP90 chaperone/DNA topoisomerase II/histidine kinase"/>
    <property type="match status" value="1"/>
</dbReference>
<dbReference type="RefSeq" id="WP_009209222.1">
    <property type="nucleotide sequence ID" value="NZ_BBWP01000024.1"/>
</dbReference>
<dbReference type="OrthoDB" id="226486at2"/>
<keyword evidence="7" id="KW-0547">Nucleotide-binding</keyword>
<dbReference type="Pfam" id="PF00989">
    <property type="entry name" value="PAS"/>
    <property type="match status" value="2"/>
</dbReference>
<dbReference type="InterPro" id="IPR036890">
    <property type="entry name" value="HATPase_C_sf"/>
</dbReference>
<dbReference type="SMART" id="SM00388">
    <property type="entry name" value="HisKA"/>
    <property type="match status" value="1"/>
</dbReference>
<accession>Q1YIV5</accession>
<dbReference type="HOGENOM" id="CLU_000445_114_39_5"/>
<dbReference type="InterPro" id="IPR003661">
    <property type="entry name" value="HisK_dim/P_dom"/>
</dbReference>
<evidence type="ECO:0000256" key="9">
    <source>
        <dbReference type="ARBA" id="ARBA00022840"/>
    </source>
</evidence>
<reference evidence="17 18" key="1">
    <citation type="journal article" date="2008" name="Appl. Environ. Microbiol.">
        <title>Genomic insights into Mn(II) oxidation by the marine alphaproteobacterium Aurantimonas sp. strain SI85-9A1.</title>
        <authorList>
            <person name="Dick G.J."/>
            <person name="Podell S."/>
            <person name="Johnson H.A."/>
            <person name="Rivera-Espinoza Y."/>
            <person name="Bernier-Latmani R."/>
            <person name="McCarthy J.K."/>
            <person name="Torpey J.W."/>
            <person name="Clement B.G."/>
            <person name="Gaasterland T."/>
            <person name="Tebo B.M."/>
        </authorList>
    </citation>
    <scope>NUCLEOTIDE SEQUENCE [LARGE SCALE GENOMIC DNA]</scope>
    <source>
        <strain evidence="17 18">SI85-9A1</strain>
    </source>
</reference>
<evidence type="ECO:0000259" key="14">
    <source>
        <dbReference type="PROSITE" id="PS50109"/>
    </source>
</evidence>
<dbReference type="SUPFAM" id="SSF47384">
    <property type="entry name" value="Homodimeric domain of signal transducing histidine kinase"/>
    <property type="match status" value="1"/>
</dbReference>
<dbReference type="Gene3D" id="6.10.250.2580">
    <property type="match status" value="1"/>
</dbReference>
<dbReference type="SUPFAM" id="SSF55785">
    <property type="entry name" value="PYP-like sensor domain (PAS domain)"/>
    <property type="match status" value="3"/>
</dbReference>
<evidence type="ECO:0000259" key="15">
    <source>
        <dbReference type="PROSITE" id="PS50112"/>
    </source>
</evidence>
<dbReference type="InterPro" id="IPR001610">
    <property type="entry name" value="PAC"/>
</dbReference>
<keyword evidence="11" id="KW-0902">Two-component regulatory system</keyword>
<dbReference type="Gene3D" id="1.10.287.130">
    <property type="match status" value="1"/>
</dbReference>
<keyword evidence="5" id="KW-0349">Heme</keyword>
<evidence type="ECO:0000256" key="10">
    <source>
        <dbReference type="ARBA" id="ARBA00023004"/>
    </source>
</evidence>
<keyword evidence="6" id="KW-0808">Transferase</keyword>
<evidence type="ECO:0000256" key="4">
    <source>
        <dbReference type="ARBA" id="ARBA00022553"/>
    </source>
</evidence>
<evidence type="ECO:0000256" key="2">
    <source>
        <dbReference type="ARBA" id="ARBA00001971"/>
    </source>
</evidence>
<evidence type="ECO:0000256" key="8">
    <source>
        <dbReference type="ARBA" id="ARBA00022777"/>
    </source>
</evidence>
<dbReference type="PRINTS" id="PR00344">
    <property type="entry name" value="BCTRLSENSOR"/>
</dbReference>
<keyword evidence="9" id="KW-0067">ATP-binding</keyword>
<dbReference type="SMART" id="SM00086">
    <property type="entry name" value="PAC"/>
    <property type="match status" value="3"/>
</dbReference>
<dbReference type="InterPro" id="IPR000014">
    <property type="entry name" value="PAS"/>
</dbReference>
<comment type="caution">
    <text evidence="17">The sequence shown here is derived from an EMBL/GenBank/DDBJ whole genome shotgun (WGS) entry which is preliminary data.</text>
</comment>
<dbReference type="InterPro" id="IPR004358">
    <property type="entry name" value="Sig_transdc_His_kin-like_C"/>
</dbReference>
<comment type="cofactor">
    <cofactor evidence="2">
        <name>heme</name>
        <dbReference type="ChEBI" id="CHEBI:30413"/>
    </cofactor>
</comment>
<comment type="catalytic activity">
    <reaction evidence="1">
        <text>ATP + protein L-histidine = ADP + protein N-phospho-L-histidine.</text>
        <dbReference type="EC" id="2.7.13.3"/>
    </reaction>
</comment>
<dbReference type="Proteomes" id="UP000000321">
    <property type="component" value="Unassembled WGS sequence"/>
</dbReference>
<keyword evidence="18" id="KW-1185">Reference proteome</keyword>
<dbReference type="AlphaFoldDB" id="Q1YIV5"/>
<dbReference type="GO" id="GO:0006355">
    <property type="term" value="P:regulation of DNA-templated transcription"/>
    <property type="evidence" value="ECO:0007669"/>
    <property type="project" value="InterPro"/>
</dbReference>
<dbReference type="InterPro" id="IPR000700">
    <property type="entry name" value="PAS-assoc_C"/>
</dbReference>
<dbReference type="FunFam" id="1.10.287.130:FF:000055">
    <property type="entry name" value="Two-component sensor histidine kinase"/>
    <property type="match status" value="1"/>
</dbReference>
<keyword evidence="10" id="KW-0408">Iron</keyword>
<feature type="domain" description="PAC" evidence="16">
    <location>
        <begin position="86"/>
        <end position="137"/>
    </location>
</feature>
<name>Q1YIV5_AURMS</name>
<dbReference type="GO" id="GO:0005524">
    <property type="term" value="F:ATP binding"/>
    <property type="evidence" value="ECO:0007669"/>
    <property type="project" value="UniProtKB-KW"/>
</dbReference>
<protein>
    <recommendedName>
        <fullName evidence="13">Sensor protein FixL</fullName>
        <ecNumber evidence="3">2.7.13.3</ecNumber>
    </recommendedName>
</protein>
<dbReference type="NCBIfam" id="TIGR00229">
    <property type="entry name" value="sensory_box"/>
    <property type="match status" value="2"/>
</dbReference>
<keyword evidence="4" id="KW-0597">Phosphoprotein</keyword>
<evidence type="ECO:0000313" key="18">
    <source>
        <dbReference type="Proteomes" id="UP000000321"/>
    </source>
</evidence>
<dbReference type="InterPro" id="IPR013767">
    <property type="entry name" value="PAS_fold"/>
</dbReference>
<dbReference type="FunFam" id="3.30.450.20:FF:000060">
    <property type="entry name" value="Sensor protein FixL"/>
    <property type="match status" value="1"/>
</dbReference>
<dbReference type="BioCyc" id="AURANTIMONAS:SI859A1_01365-MONOMER"/>
<dbReference type="InterPro" id="IPR003594">
    <property type="entry name" value="HATPase_dom"/>
</dbReference>
<dbReference type="EC" id="2.7.13.3" evidence="3"/>
<dbReference type="PROSITE" id="PS50112">
    <property type="entry name" value="PAS"/>
    <property type="match status" value="2"/>
</dbReference>
<dbReference type="PANTHER" id="PTHR43065">
    <property type="entry name" value="SENSOR HISTIDINE KINASE"/>
    <property type="match status" value="1"/>
</dbReference>
<evidence type="ECO:0000256" key="5">
    <source>
        <dbReference type="ARBA" id="ARBA00022617"/>
    </source>
</evidence>
<dbReference type="InterPro" id="IPR036097">
    <property type="entry name" value="HisK_dim/P_sf"/>
</dbReference>
<evidence type="ECO:0000256" key="11">
    <source>
        <dbReference type="ARBA" id="ARBA00023012"/>
    </source>
</evidence>
<dbReference type="InterPro" id="IPR005467">
    <property type="entry name" value="His_kinase_dom"/>
</dbReference>
<keyword evidence="5" id="KW-0479">Metal-binding</keyword>
<evidence type="ECO:0000313" key="17">
    <source>
        <dbReference type="EMBL" id="EAS50012.1"/>
    </source>
</evidence>
<dbReference type="InterPro" id="IPR035965">
    <property type="entry name" value="PAS-like_dom_sf"/>
</dbReference>
<evidence type="ECO:0000256" key="7">
    <source>
        <dbReference type="ARBA" id="ARBA00022741"/>
    </source>
</evidence>
<feature type="domain" description="Histidine kinase" evidence="14">
    <location>
        <begin position="407"/>
        <end position="622"/>
    </location>
</feature>
<feature type="domain" description="PAS" evidence="15">
    <location>
        <begin position="260"/>
        <end position="330"/>
    </location>
</feature>
<dbReference type="PROSITE" id="PS50113">
    <property type="entry name" value="PAC"/>
    <property type="match status" value="3"/>
</dbReference>
<evidence type="ECO:0000259" key="16">
    <source>
        <dbReference type="PROSITE" id="PS50113"/>
    </source>
</evidence>
<evidence type="ECO:0000256" key="13">
    <source>
        <dbReference type="ARBA" id="ARBA00070616"/>
    </source>
</evidence>
<gene>
    <name evidence="17" type="ORF">SI859A1_01365</name>
</gene>
<evidence type="ECO:0000256" key="12">
    <source>
        <dbReference type="ARBA" id="ARBA00059827"/>
    </source>
</evidence>
<evidence type="ECO:0000256" key="1">
    <source>
        <dbReference type="ARBA" id="ARBA00000085"/>
    </source>
</evidence>
<dbReference type="SMART" id="SM00091">
    <property type="entry name" value="PAS"/>
    <property type="match status" value="3"/>
</dbReference>
<sequence>MESDIETVPTTSCGSAENALRALQAAGVGTWRFDPVAGTISLSQIAADRFRTGIDVQPLTALLDRLHPDDRAIAERAFGAAVPSGIDIDVRSMAASGKEEWLRLRGRAIEEADGGSAIHGVLADITSRKAAENANNRLAAIVASADVAIIGKSLDGLVTDWNRGAEAIFGYSAAQIVGQPITMLLPEGQEDEERVFMERLHRGERVEHFETRRRRADGEIIDVSLTLSPVWDAAGRLVGASKVARDITTTRRALTELAEREARLQLVLDTVPDAMIVIDTAGIMQSFSATAERLFGHRPDEVIGRNISMLMPSPYREQHDQYLARYLATGERRIIGIGRVVVGARKDGSTFPMELSVGEMQSGENRLFTGFVRDLTERQNTQRRLQELQAEVIHMSRYTALGEMASTLAHELNQPLTAAANYLKGARRLLDGGDADNLPTVRDAVDRAADQALRAGQIIRRLRDFVARRESERRIENLPTLIEEASALALVGAKETGVRVSFDFAPEAALVLADKVQVQQVLLNLIRNAVEAMQETPRRELIVASSLREDEMVRVDVTDTGTGIAADVAEQLFQPFVTSKAQGMGVGLSISRTIIEAHGGHLWAEPNPDGGTIFRLTLRSARMKEVEDGA</sequence>
<dbReference type="Gene3D" id="3.30.450.20">
    <property type="entry name" value="PAS domain"/>
    <property type="match status" value="3"/>
</dbReference>
<dbReference type="PROSITE" id="PS50109">
    <property type="entry name" value="HIS_KIN"/>
    <property type="match status" value="1"/>
</dbReference>
<dbReference type="CDD" id="cd00130">
    <property type="entry name" value="PAS"/>
    <property type="match status" value="2"/>
</dbReference>
<evidence type="ECO:0000256" key="6">
    <source>
        <dbReference type="ARBA" id="ARBA00022679"/>
    </source>
</evidence>
<evidence type="ECO:0000256" key="3">
    <source>
        <dbReference type="ARBA" id="ARBA00012438"/>
    </source>
</evidence>
<feature type="domain" description="PAC" evidence="16">
    <location>
        <begin position="328"/>
        <end position="387"/>
    </location>
</feature>
<organism evidence="17 18">
    <name type="scientific">Aurantimonas manganoxydans (strain ATCC BAA-1229 / DSM 21871 / SI85-9A1)</name>
    <dbReference type="NCBI Taxonomy" id="287752"/>
    <lineage>
        <taxon>Bacteria</taxon>
        <taxon>Pseudomonadati</taxon>
        <taxon>Pseudomonadota</taxon>
        <taxon>Alphaproteobacteria</taxon>
        <taxon>Hyphomicrobiales</taxon>
        <taxon>Aurantimonadaceae</taxon>
        <taxon>Aurantimonas</taxon>
    </lineage>
</organism>
<dbReference type="Pfam" id="PF00512">
    <property type="entry name" value="HisKA"/>
    <property type="match status" value="1"/>
</dbReference>
<dbReference type="GO" id="GO:0000155">
    <property type="term" value="F:phosphorelay sensor kinase activity"/>
    <property type="evidence" value="ECO:0007669"/>
    <property type="project" value="InterPro"/>
</dbReference>
<dbReference type="Pfam" id="PF02518">
    <property type="entry name" value="HATPase_c"/>
    <property type="match status" value="1"/>
</dbReference>
<dbReference type="CDD" id="cd00082">
    <property type="entry name" value="HisKA"/>
    <property type="match status" value="1"/>
</dbReference>
<dbReference type="Gene3D" id="3.30.565.10">
    <property type="entry name" value="Histidine kinase-like ATPase, C-terminal domain"/>
    <property type="match status" value="1"/>
</dbReference>
<comment type="function">
    <text evidence="12">Putative oxygen sensor; modulates the activity of FixJ, a transcriptional activator of nitrogen fixation fixK gene. FixL probably acts as a kinase that phosphorylates FixJ.</text>
</comment>
<dbReference type="SMART" id="SM00387">
    <property type="entry name" value="HATPase_c"/>
    <property type="match status" value="1"/>
</dbReference>
<dbReference type="EMBL" id="AAPJ01000003">
    <property type="protein sequence ID" value="EAS50012.1"/>
    <property type="molecule type" value="Genomic_DNA"/>
</dbReference>
<proteinExistence type="predicted"/>
<feature type="domain" description="PAC" evidence="16">
    <location>
        <begin position="207"/>
        <end position="259"/>
    </location>
</feature>
<feature type="domain" description="PAS" evidence="15">
    <location>
        <begin position="134"/>
        <end position="203"/>
    </location>
</feature>
<dbReference type="PANTHER" id="PTHR43065:SF10">
    <property type="entry name" value="PEROXIDE STRESS-ACTIVATED HISTIDINE KINASE MAK3"/>
    <property type="match status" value="1"/>
</dbReference>
<keyword evidence="8" id="KW-0418">Kinase</keyword>